<organism evidence="1 3">
    <name type="scientific">Collinsella aerofaciens (strain ATCC 25986 / DSM 3979 / JCM 10188 / KCTC 3647 / NCTC 11838 / VPI 1003)</name>
    <dbReference type="NCBI Taxonomy" id="411903"/>
    <lineage>
        <taxon>Bacteria</taxon>
        <taxon>Bacillati</taxon>
        <taxon>Actinomycetota</taxon>
        <taxon>Coriobacteriia</taxon>
        <taxon>Coriobacteriales</taxon>
        <taxon>Coriobacteriaceae</taxon>
        <taxon>Collinsella</taxon>
    </lineage>
</organism>
<dbReference type="RefSeq" id="WP_006236013.1">
    <property type="nucleotide sequence ID" value="NZ_AAVN02000010.1"/>
</dbReference>
<dbReference type="GeneID" id="92849348"/>
<dbReference type="Proteomes" id="UP000464211">
    <property type="component" value="Chromosome"/>
</dbReference>
<evidence type="ECO:0000313" key="2">
    <source>
        <dbReference type="EMBL" id="QIA33294.1"/>
    </source>
</evidence>
<evidence type="ECO:0000313" key="1">
    <source>
        <dbReference type="EMBL" id="EBA38817.1"/>
    </source>
</evidence>
<name>A4ECB8_COLAA</name>
<evidence type="ECO:0000313" key="3">
    <source>
        <dbReference type="Proteomes" id="UP000002979"/>
    </source>
</evidence>
<gene>
    <name evidence="1" type="ORF">COLAER_02096</name>
    <name evidence="2" type="ORF">GXM19_02835</name>
</gene>
<reference evidence="1 3" key="1">
    <citation type="submission" date="2007-01" db="EMBL/GenBank/DDBJ databases">
        <title>Draft genome sequence of Collinsella aerofaciens (ATCC 25986).</title>
        <authorList>
            <person name="Sudarsanam P."/>
            <person name="Ley R."/>
            <person name="Guruge J."/>
            <person name="Turnbaugh P.J."/>
            <person name="Mahowald M."/>
            <person name="Liep D."/>
            <person name="Gordon J."/>
        </authorList>
    </citation>
    <scope>NUCLEOTIDE SEQUENCE [LARGE SCALE GENOMIC DNA]</scope>
    <source>
        <strain evidence="1">ATCC 25986</strain>
        <strain evidence="3">ATCC 25986 / DSM 3979 / JCM 10188 / KCTC 3647 / NCTC 11838 / VPI 1003</strain>
    </source>
</reference>
<dbReference type="AlphaFoldDB" id="A4ECB8"/>
<dbReference type="EMBL" id="CP048433">
    <property type="protein sequence ID" value="QIA33294.1"/>
    <property type="molecule type" value="Genomic_DNA"/>
</dbReference>
<accession>A4ECB8</accession>
<reference evidence="1 3" key="2">
    <citation type="submission" date="2007-04" db="EMBL/GenBank/DDBJ databases">
        <authorList>
            <person name="Fulton L."/>
            <person name="Clifton S."/>
            <person name="Fulton B."/>
            <person name="Xu J."/>
            <person name="Minx P."/>
            <person name="Mardis E.R."/>
            <person name="Wilson R.K."/>
        </authorList>
    </citation>
    <scope>NUCLEOTIDE SEQUENCE [LARGE SCALE GENOMIC DNA]</scope>
    <source>
        <strain evidence="1">ATCC 25986</strain>
        <strain evidence="3">ATCC 25986 / DSM 3979 / JCM 10188 / KCTC 3647 / NCTC 11838 / VPI 1003</strain>
    </source>
</reference>
<protein>
    <submittedName>
        <fullName evidence="1">Uncharacterized protein</fullName>
    </submittedName>
</protein>
<sequence length="223" mass="24790">MVILIAGPWVSSAIRNQFNTVAGAIGSGTTGENFYEPEDIPDPENGTAFAVYSEDDHSLMFYKRRGVPKVGDMFNYRKVTALYTGFETDRYTPIDYNYSNDATNAPWYSRSSDCRSVSVVDGGIKPISISFWFHQFKNCISFDVSKLDTSSVSGIEHIFYNCGNVRDLDLSTWDLSHCVTAVSAFAYRHSHIAIIWNLSNSVLSPRLISSHMDAIGCSQTATT</sequence>
<dbReference type="Proteomes" id="UP000002979">
    <property type="component" value="Unassembled WGS sequence"/>
</dbReference>
<dbReference type="EMBL" id="AAVN02000010">
    <property type="protein sequence ID" value="EBA38817.1"/>
    <property type="molecule type" value="Genomic_DNA"/>
</dbReference>
<proteinExistence type="predicted"/>
<reference evidence="2 4" key="3">
    <citation type="submission" date="2020-01" db="EMBL/GenBank/DDBJ databases">
        <title>Complete genome sequence of Collinsella aerofaciens JCM 10188(T).</title>
        <authorList>
            <person name="Tourlousse D.M."/>
            <person name="Sakamoto M."/>
            <person name="Miura T."/>
            <person name="Narita K."/>
            <person name="Ohashi A."/>
            <person name="Uchino Y."/>
            <person name="Yamazoe A."/>
            <person name="Kameyama K."/>
            <person name="Terauchi J."/>
            <person name="Ohkuma M."/>
            <person name="Kawasaki H."/>
            <person name="Sekiguchi Y."/>
        </authorList>
    </citation>
    <scope>NUCLEOTIDE SEQUENCE [LARGE SCALE GENOMIC DNA]</scope>
    <source>
        <strain evidence="2 4">JCM 10188</strain>
    </source>
</reference>
<evidence type="ECO:0000313" key="4">
    <source>
        <dbReference type="Proteomes" id="UP000464211"/>
    </source>
</evidence>